<dbReference type="PROSITE" id="PS51007">
    <property type="entry name" value="CYTC"/>
    <property type="match status" value="1"/>
</dbReference>
<dbReference type="SUPFAM" id="SSF46626">
    <property type="entry name" value="Cytochrome c"/>
    <property type="match status" value="1"/>
</dbReference>
<dbReference type="Pfam" id="PF13442">
    <property type="entry name" value="Cytochrome_CBB3"/>
    <property type="match status" value="1"/>
</dbReference>
<protein>
    <recommendedName>
        <fullName evidence="6">Cytochrome c domain-containing protein</fullName>
    </recommendedName>
</protein>
<accession>A0A916TLT9</accession>
<feature type="signal peptide" evidence="5">
    <location>
        <begin position="1"/>
        <end position="20"/>
    </location>
</feature>
<evidence type="ECO:0000313" key="8">
    <source>
        <dbReference type="Proteomes" id="UP000605148"/>
    </source>
</evidence>
<evidence type="ECO:0000259" key="6">
    <source>
        <dbReference type="PROSITE" id="PS51007"/>
    </source>
</evidence>
<feature type="domain" description="Cytochrome c" evidence="6">
    <location>
        <begin position="22"/>
        <end position="91"/>
    </location>
</feature>
<dbReference type="Gene3D" id="1.10.760.10">
    <property type="entry name" value="Cytochrome c-like domain"/>
    <property type="match status" value="1"/>
</dbReference>
<reference evidence="7" key="2">
    <citation type="submission" date="2020-09" db="EMBL/GenBank/DDBJ databases">
        <authorList>
            <person name="Sun Q."/>
            <person name="Zhou Y."/>
        </authorList>
    </citation>
    <scope>NUCLEOTIDE SEQUENCE</scope>
    <source>
        <strain evidence="7">CGMCC 1.12426</strain>
    </source>
</reference>
<keyword evidence="2 4" id="KW-0479">Metal-binding</keyword>
<evidence type="ECO:0000256" key="4">
    <source>
        <dbReference type="PROSITE-ProRule" id="PRU00433"/>
    </source>
</evidence>
<evidence type="ECO:0000256" key="5">
    <source>
        <dbReference type="SAM" id="SignalP"/>
    </source>
</evidence>
<evidence type="ECO:0000313" key="7">
    <source>
        <dbReference type="EMBL" id="GGB56091.1"/>
    </source>
</evidence>
<reference evidence="7" key="1">
    <citation type="journal article" date="2014" name="Int. J. Syst. Evol. Microbiol.">
        <title>Complete genome sequence of Corynebacterium casei LMG S-19264T (=DSM 44701T), isolated from a smear-ripened cheese.</title>
        <authorList>
            <consortium name="US DOE Joint Genome Institute (JGI-PGF)"/>
            <person name="Walter F."/>
            <person name="Albersmeier A."/>
            <person name="Kalinowski J."/>
            <person name="Ruckert C."/>
        </authorList>
    </citation>
    <scope>NUCLEOTIDE SEQUENCE</scope>
    <source>
        <strain evidence="7">CGMCC 1.12426</strain>
    </source>
</reference>
<evidence type="ECO:0000256" key="2">
    <source>
        <dbReference type="ARBA" id="ARBA00022723"/>
    </source>
</evidence>
<dbReference type="EMBL" id="BMFA01000009">
    <property type="protein sequence ID" value="GGB56091.1"/>
    <property type="molecule type" value="Genomic_DNA"/>
</dbReference>
<keyword evidence="8" id="KW-1185">Reference proteome</keyword>
<dbReference type="Proteomes" id="UP000605148">
    <property type="component" value="Unassembled WGS sequence"/>
</dbReference>
<sequence>MSRLIVFCLFALAFAPVAHASDQAGLGAKLYAKHCRECHGPTARESEVGDIGGLSLGTVTSAVRAGPGMMPTFALTSEEIAAITAYLARLSRS</sequence>
<evidence type="ECO:0000256" key="1">
    <source>
        <dbReference type="ARBA" id="ARBA00022617"/>
    </source>
</evidence>
<evidence type="ECO:0000256" key="3">
    <source>
        <dbReference type="ARBA" id="ARBA00023004"/>
    </source>
</evidence>
<proteinExistence type="predicted"/>
<dbReference type="GO" id="GO:0046872">
    <property type="term" value="F:metal ion binding"/>
    <property type="evidence" value="ECO:0007669"/>
    <property type="project" value="UniProtKB-KW"/>
</dbReference>
<keyword evidence="5" id="KW-0732">Signal</keyword>
<gene>
    <name evidence="7" type="ORF">GCM10011316_30230</name>
</gene>
<dbReference type="GO" id="GO:0020037">
    <property type="term" value="F:heme binding"/>
    <property type="evidence" value="ECO:0007669"/>
    <property type="project" value="InterPro"/>
</dbReference>
<dbReference type="RefSeq" id="WP_150497238.1">
    <property type="nucleotide sequence ID" value="NZ_BMFA01000009.1"/>
</dbReference>
<dbReference type="InterPro" id="IPR009056">
    <property type="entry name" value="Cyt_c-like_dom"/>
</dbReference>
<name>A0A916TLT9_9HYPH</name>
<dbReference type="GO" id="GO:0009055">
    <property type="term" value="F:electron transfer activity"/>
    <property type="evidence" value="ECO:0007669"/>
    <property type="project" value="InterPro"/>
</dbReference>
<comment type="caution">
    <text evidence="7">The sequence shown here is derived from an EMBL/GenBank/DDBJ whole genome shotgun (WGS) entry which is preliminary data.</text>
</comment>
<feature type="chain" id="PRO_5037158709" description="Cytochrome c domain-containing protein" evidence="5">
    <location>
        <begin position="21"/>
        <end position="93"/>
    </location>
</feature>
<keyword evidence="1 4" id="KW-0349">Heme</keyword>
<organism evidence="7 8">
    <name type="scientific">Roseibium aquae</name>
    <dbReference type="NCBI Taxonomy" id="1323746"/>
    <lineage>
        <taxon>Bacteria</taxon>
        <taxon>Pseudomonadati</taxon>
        <taxon>Pseudomonadota</taxon>
        <taxon>Alphaproteobacteria</taxon>
        <taxon>Hyphomicrobiales</taxon>
        <taxon>Stappiaceae</taxon>
        <taxon>Roseibium</taxon>
    </lineage>
</organism>
<dbReference type="OrthoDB" id="7876091at2"/>
<dbReference type="AlphaFoldDB" id="A0A916TLT9"/>
<dbReference type="InterPro" id="IPR036909">
    <property type="entry name" value="Cyt_c-like_dom_sf"/>
</dbReference>
<keyword evidence="3 4" id="KW-0408">Iron</keyword>